<dbReference type="InterPro" id="IPR014710">
    <property type="entry name" value="RmlC-like_jellyroll"/>
</dbReference>
<comment type="caution">
    <text evidence="5">The sequence shown here is derived from an EMBL/GenBank/DDBJ whole genome shotgun (WGS) entry which is preliminary data.</text>
</comment>
<dbReference type="Gene3D" id="2.60.120.10">
    <property type="entry name" value="Jelly Rolls"/>
    <property type="match status" value="1"/>
</dbReference>
<dbReference type="CDD" id="cd00038">
    <property type="entry name" value="CAP_ED"/>
    <property type="match status" value="1"/>
</dbReference>
<dbReference type="InterPro" id="IPR000595">
    <property type="entry name" value="cNMP-bd_dom"/>
</dbReference>
<dbReference type="AlphaFoldDB" id="A0A368L4A0"/>
<dbReference type="SMART" id="SM00100">
    <property type="entry name" value="cNMP"/>
    <property type="match status" value="1"/>
</dbReference>
<keyword evidence="6" id="KW-1185">Reference proteome</keyword>
<proteinExistence type="inferred from homology"/>
<sequence length="413" mass="45348">MLDTDYTPGEGSISFGTHRYKANLDKISPESRATLAQSAEGCLLGVSLGSANFEGARLEACIEWISERYSSCGIVVGDTVYRLTLALLEGLDEETARTRALAAGQQFLETYAPLFRQYAGKCTFSFIPFSQLESHAKLPEYHSALLHMAVADANFAASIDAFAQLYLNRGDKLDVNPFAVSLERAAEIAKSYLLEESALFAVLADMGWQVVAYPGSIDSIEGLCAGRFQGTPAPLTQLSFAALSLRKRGLYFTDGSQKVVRRSGDSSLETTRPGMEFLAECDDATWNKLFKLMKIQKFAPRETILAAGDEDRRLFLLVEGRAEVTIERSDGSRQQLAILEQGTVVGEQAFLDGLPRSAQVTALNECVARTLSQKDFRTLKQQSPELAIEVLADIGKTISLRSRRLLSEVQYFA</sequence>
<dbReference type="InterPro" id="IPR050397">
    <property type="entry name" value="Env_Response_Regulators"/>
</dbReference>
<dbReference type="Pfam" id="PF00027">
    <property type="entry name" value="cNMP_binding"/>
    <property type="match status" value="1"/>
</dbReference>
<dbReference type="InterPro" id="IPR030903">
    <property type="entry name" value="CDPS"/>
</dbReference>
<dbReference type="Proteomes" id="UP000252357">
    <property type="component" value="Unassembled WGS sequence"/>
</dbReference>
<comment type="similarity">
    <text evidence="1">Belongs to the CDPS family.</text>
</comment>
<dbReference type="RefSeq" id="WP_114402480.1">
    <property type="nucleotide sequence ID" value="NZ_QPGB01000002.1"/>
</dbReference>
<dbReference type="PANTHER" id="PTHR24567:SF74">
    <property type="entry name" value="HTH-TYPE TRANSCRIPTIONAL REGULATOR ARCR"/>
    <property type="match status" value="1"/>
</dbReference>
<dbReference type="EMBL" id="QPGB01000002">
    <property type="protein sequence ID" value="RCS58397.1"/>
    <property type="molecule type" value="Genomic_DNA"/>
</dbReference>
<dbReference type="GO" id="GO:0016755">
    <property type="term" value="F:aminoacyltransferase activity"/>
    <property type="evidence" value="ECO:0007669"/>
    <property type="project" value="InterPro"/>
</dbReference>
<feature type="domain" description="Cyclic nucleotide-binding" evidence="4">
    <location>
        <begin position="277"/>
        <end position="397"/>
    </location>
</feature>
<gene>
    <name evidence="5" type="ORF">DU000_06155</name>
</gene>
<evidence type="ECO:0000256" key="1">
    <source>
        <dbReference type="ARBA" id="ARBA00006034"/>
    </source>
</evidence>
<organism evidence="5 6">
    <name type="scientific">Parvibium lacunae</name>
    <dbReference type="NCBI Taxonomy" id="1888893"/>
    <lineage>
        <taxon>Bacteria</taxon>
        <taxon>Pseudomonadati</taxon>
        <taxon>Pseudomonadota</taxon>
        <taxon>Betaproteobacteria</taxon>
        <taxon>Burkholderiales</taxon>
        <taxon>Alcaligenaceae</taxon>
        <taxon>Parvibium</taxon>
    </lineage>
</organism>
<dbReference type="PROSITE" id="PS50042">
    <property type="entry name" value="CNMP_BINDING_3"/>
    <property type="match status" value="1"/>
</dbReference>
<keyword evidence="2" id="KW-0808">Transferase</keyword>
<accession>A0A368L4A0</accession>
<dbReference type="InterPro" id="IPR018490">
    <property type="entry name" value="cNMP-bd_dom_sf"/>
</dbReference>
<dbReference type="OrthoDB" id="8900094at2"/>
<dbReference type="Gene3D" id="3.40.50.11710">
    <property type="entry name" value="Cyclodipeptide synthase"/>
    <property type="match status" value="1"/>
</dbReference>
<dbReference type="GO" id="GO:0005829">
    <property type="term" value="C:cytosol"/>
    <property type="evidence" value="ECO:0007669"/>
    <property type="project" value="TreeGrafter"/>
</dbReference>
<evidence type="ECO:0000259" key="4">
    <source>
        <dbReference type="PROSITE" id="PS50042"/>
    </source>
</evidence>
<evidence type="ECO:0000256" key="2">
    <source>
        <dbReference type="ARBA" id="ARBA00022679"/>
    </source>
</evidence>
<dbReference type="NCBIfam" id="TIGR04539">
    <property type="entry name" value="tRNA_cyclodipep"/>
    <property type="match status" value="1"/>
</dbReference>
<evidence type="ECO:0000256" key="3">
    <source>
        <dbReference type="ARBA" id="ARBA00030771"/>
    </source>
</evidence>
<evidence type="ECO:0000313" key="6">
    <source>
        <dbReference type="Proteomes" id="UP000252357"/>
    </source>
</evidence>
<evidence type="ECO:0000313" key="5">
    <source>
        <dbReference type="EMBL" id="RCS58397.1"/>
    </source>
</evidence>
<reference evidence="5 6" key="1">
    <citation type="journal article" date="2018" name="Int. J. Syst. Evol. Microbiol.">
        <title>Parvibium lacunae gen. nov., sp. nov., a new member of the family Alcaligenaceae isolated from a freshwater pond.</title>
        <authorList>
            <person name="Chen W.M."/>
            <person name="Xie P.B."/>
            <person name="Hsu M.Y."/>
            <person name="Sheu S.Y."/>
        </authorList>
    </citation>
    <scope>NUCLEOTIDE SEQUENCE [LARGE SCALE GENOMIC DNA]</scope>
    <source>
        <strain evidence="5 6">KMB9</strain>
    </source>
</reference>
<dbReference type="GO" id="GO:0003700">
    <property type="term" value="F:DNA-binding transcription factor activity"/>
    <property type="evidence" value="ECO:0007669"/>
    <property type="project" value="TreeGrafter"/>
</dbReference>
<dbReference type="Pfam" id="PF16715">
    <property type="entry name" value="CDPS"/>
    <property type="match status" value="1"/>
</dbReference>
<dbReference type="SUPFAM" id="SSF51206">
    <property type="entry name" value="cAMP-binding domain-like"/>
    <property type="match status" value="1"/>
</dbReference>
<protein>
    <recommendedName>
        <fullName evidence="3">Cyclodipeptide synthase</fullName>
    </recommendedName>
</protein>
<dbReference type="InterPro" id="IPR038622">
    <property type="entry name" value="CDPS_sf"/>
</dbReference>
<dbReference type="PANTHER" id="PTHR24567">
    <property type="entry name" value="CRP FAMILY TRANSCRIPTIONAL REGULATORY PROTEIN"/>
    <property type="match status" value="1"/>
</dbReference>
<name>A0A368L4A0_9BURK</name>